<evidence type="ECO:0000313" key="3">
    <source>
        <dbReference type="Proteomes" id="UP000221243"/>
    </source>
</evidence>
<feature type="compositionally biased region" description="Polar residues" evidence="1">
    <location>
        <begin position="55"/>
        <end position="64"/>
    </location>
</feature>
<dbReference type="GeneID" id="40075078"/>
<feature type="compositionally biased region" description="Low complexity" evidence="1">
    <location>
        <begin position="37"/>
        <end position="47"/>
    </location>
</feature>
<dbReference type="RefSeq" id="YP_009599349.1">
    <property type="nucleotide sequence ID" value="NC_041916.1"/>
</dbReference>
<dbReference type="KEGG" id="vg:40075078"/>
<proteinExistence type="predicted"/>
<reference evidence="2 3" key="1">
    <citation type="submission" date="2017-01" db="EMBL/GenBank/DDBJ databases">
        <title>Complete Genome Sequence of Vibrio Parahaemolyticus Bacteriophage pTD1.</title>
        <authorList>
            <person name="Midorikawa Y."/>
            <person name="Sano M."/>
        </authorList>
    </citation>
    <scope>NUCLEOTIDE SEQUENCE [LARGE SCALE GENOMIC DNA]</scope>
    <source>
        <strain evidence="2">PTD1</strain>
    </source>
</reference>
<sequence>MSHNNPNFPQQPFSRAAAGRQIDDPADNWSTSSRVQGNMGMPTMGMPSMGGGMPSLNQNPNQRQVSPMVQLEALSRQIGLDNDYGARTTTNNDYSSVNEFLNGTGGGDVDMIKLKTEEAKGVVSQIPPQLMSEFQHRQGRYSYFDVAINEFAHKFTNPAPCQTVFKFRELINTSMRFRQNIGFNVGVVLASNLAQSIVNDEPINPQQTNKLLLGCLDNVIAMELIKWLSANNSARDQLFGEGPVGQVFRNRLTEQHAARRDAVNDMFAYLGLSSPYEGLEAKLSIVMDHSSDPTRYAHNPVVHGYVPPSLNYGDVGSEMSGKTLNDQEMLDYNRHLESMLLNTKPSAPEPVSRREQYEEFQPTIVFGESNAPSTDLSTMTASNHNSFDWMSKLVPVPKTQLWTTDNETLAYLRNTFFGGRFDRLRTAEGCLTVFTLNVEGTPNEDDRIIDLNGRPMETFLTNPSLLLPLLEETANGIVEIEDVKVVIDEEEQYDLEALRTAAMGTTNVRNTLIEDFASSDLEAYDREAEIVHSSGRRGGVVHATTNVETHYQSVIVGAYEDVRDIYRTMGMIVKGEEQNLSYFDWLKMTYTTLGNHHIEKADFLAMADKYIASELERHMVERYGFSNDPSDHRSFNMPSLVSDCLSLDELIQEMCPEAYEELSTPKTSRTLIAKSQCLLPHVDGLTLMSKNVRAKSRIANLENYNASIRVCFAREVIVTRISNMVAPVQRVEETVAVIKRSEMPDFFSVISYAYSKASARLHDGVEQLVIFTDVNNGRWSFQTNRYDGGNVGTIRRLKQGVSNLTVLPLEMTHRL</sequence>
<organism evidence="2 3">
    <name type="scientific">Vibrio phage pTD1</name>
    <dbReference type="NCBI Taxonomy" id="1938577"/>
    <lineage>
        <taxon>Viruses</taxon>
        <taxon>Duplodnaviria</taxon>
        <taxon>Heunggongvirae</taxon>
        <taxon>Uroviricota</taxon>
        <taxon>Caudoviricetes</taxon>
        <taxon>Chimalliviridae</taxon>
        <taxon>Gorgonvirinae</taxon>
        <taxon>Tidunavirus</taxon>
        <taxon>Tidunavirus pTD1</taxon>
    </lineage>
</organism>
<feature type="region of interest" description="Disordered" evidence="1">
    <location>
        <begin position="1"/>
        <end position="64"/>
    </location>
</feature>
<keyword evidence="3" id="KW-1185">Reference proteome</keyword>
<protein>
    <submittedName>
        <fullName evidence="2">Phage protein</fullName>
    </submittedName>
</protein>
<evidence type="ECO:0000313" key="2">
    <source>
        <dbReference type="EMBL" id="BAW98271.1"/>
    </source>
</evidence>
<feature type="compositionally biased region" description="Polar residues" evidence="1">
    <location>
        <begin position="1"/>
        <end position="13"/>
    </location>
</feature>
<evidence type="ECO:0000256" key="1">
    <source>
        <dbReference type="SAM" id="MobiDB-lite"/>
    </source>
</evidence>
<name>A0A1Q2U2T8_9CAUD</name>
<dbReference type="Proteomes" id="UP000221243">
    <property type="component" value="Segment"/>
</dbReference>
<dbReference type="EMBL" id="AP017972">
    <property type="protein sequence ID" value="BAW98271.1"/>
    <property type="molecule type" value="Genomic_DNA"/>
</dbReference>
<accession>A0A1Q2U2T8</accession>
<dbReference type="OrthoDB" id="4974at10239"/>